<keyword evidence="3" id="KW-1185">Reference proteome</keyword>
<proteinExistence type="predicted"/>
<evidence type="ECO:0008006" key="4">
    <source>
        <dbReference type="Google" id="ProtNLM"/>
    </source>
</evidence>
<dbReference type="Gene3D" id="3.80.10.10">
    <property type="entry name" value="Ribonuclease Inhibitor"/>
    <property type="match status" value="1"/>
</dbReference>
<feature type="region of interest" description="Disordered" evidence="1">
    <location>
        <begin position="408"/>
        <end position="465"/>
    </location>
</feature>
<evidence type="ECO:0000313" key="3">
    <source>
        <dbReference type="Proteomes" id="UP000298327"/>
    </source>
</evidence>
<comment type="caution">
    <text evidence="2">The sequence shown here is derived from an EMBL/GenBank/DDBJ whole genome shotgun (WGS) entry which is preliminary data.</text>
</comment>
<feature type="compositionally biased region" description="Acidic residues" evidence="1">
    <location>
        <begin position="430"/>
        <end position="443"/>
    </location>
</feature>
<organism evidence="2 3">
    <name type="scientific">Dentipellis fragilis</name>
    <dbReference type="NCBI Taxonomy" id="205917"/>
    <lineage>
        <taxon>Eukaryota</taxon>
        <taxon>Fungi</taxon>
        <taxon>Dikarya</taxon>
        <taxon>Basidiomycota</taxon>
        <taxon>Agaricomycotina</taxon>
        <taxon>Agaricomycetes</taxon>
        <taxon>Russulales</taxon>
        <taxon>Hericiaceae</taxon>
        <taxon>Dentipellis</taxon>
    </lineage>
</organism>
<dbReference type="SUPFAM" id="SSF52047">
    <property type="entry name" value="RNI-like"/>
    <property type="match status" value="1"/>
</dbReference>
<name>A0A4Y9XRC2_9AGAM</name>
<sequence>MLHRIPVEIMRDIFALAASRPAVSWNPHLKWASDICWGSYVRTALALTQVCKSWHALGIEMLYGDVILDSMLQFPVFHRTLTASSRDYGWLMRGLSISCLVDDSADALVHEFFGEILDRCPRLERLSLSQEYQWNWRQYDRIDFASTLAPNLTHLRLDDFAGPFNNYAFLASCISLESLTASWPILSPFNRTVVIPRLRDLTLILVGLKYRHDFLTFSLPSLQSLTICITDKQCQNQTSQLRKVISRLLSSYGQPLRRLHFNYMAWTDDWDKLEDADDQAFIDMCPNLEHFITYTGGGLGLTHHPTLKYIDAWVPPFSLDGLDDAHDPKSIFAAEDATFPALQCCRTLDISLSMFMELPSVIAPHLAVSPTESYSRWTFGGLQIAQTAHAVTWASPFAYDSDEDEAYVYSSPSEDDFDSDSDGWAASDDFSSDGEEEEGEDGDGASAEEWVDDGLPRTSCMGARTEAMVARDVEERIRTSVAELVK</sequence>
<dbReference type="OrthoDB" id="3258555at2759"/>
<evidence type="ECO:0000313" key="2">
    <source>
        <dbReference type="EMBL" id="TFY52625.1"/>
    </source>
</evidence>
<dbReference type="InterPro" id="IPR032675">
    <property type="entry name" value="LRR_dom_sf"/>
</dbReference>
<reference evidence="2 3" key="1">
    <citation type="submission" date="2019-02" db="EMBL/GenBank/DDBJ databases">
        <title>Genome sequencing of the rare red list fungi Dentipellis fragilis.</title>
        <authorList>
            <person name="Buettner E."/>
            <person name="Kellner H."/>
        </authorList>
    </citation>
    <scope>NUCLEOTIDE SEQUENCE [LARGE SCALE GENOMIC DNA]</scope>
    <source>
        <strain evidence="2 3">DSM 105465</strain>
    </source>
</reference>
<dbReference type="AlphaFoldDB" id="A0A4Y9XRC2"/>
<evidence type="ECO:0000256" key="1">
    <source>
        <dbReference type="SAM" id="MobiDB-lite"/>
    </source>
</evidence>
<accession>A0A4Y9XRC2</accession>
<gene>
    <name evidence="2" type="ORF">EVG20_g10474</name>
</gene>
<dbReference type="EMBL" id="SEOQ01001276">
    <property type="protein sequence ID" value="TFY52625.1"/>
    <property type="molecule type" value="Genomic_DNA"/>
</dbReference>
<dbReference type="Proteomes" id="UP000298327">
    <property type="component" value="Unassembled WGS sequence"/>
</dbReference>
<protein>
    <recommendedName>
        <fullName evidence="4">F-box domain-containing protein</fullName>
    </recommendedName>
</protein>